<evidence type="ECO:0000256" key="5">
    <source>
        <dbReference type="ARBA" id="ARBA00023136"/>
    </source>
</evidence>
<evidence type="ECO:0000256" key="4">
    <source>
        <dbReference type="ARBA" id="ARBA00022989"/>
    </source>
</evidence>
<feature type="transmembrane region" description="Helical" evidence="6">
    <location>
        <begin position="107"/>
        <end position="127"/>
    </location>
</feature>
<dbReference type="GO" id="GO:0016020">
    <property type="term" value="C:membrane"/>
    <property type="evidence" value="ECO:0007669"/>
    <property type="project" value="UniProtKB-SubCell"/>
</dbReference>
<evidence type="ECO:0008006" key="10">
    <source>
        <dbReference type="Google" id="ProtNLM"/>
    </source>
</evidence>
<feature type="non-terminal residue" evidence="8">
    <location>
        <position position="1"/>
    </location>
</feature>
<comment type="caution">
    <text evidence="8">The sequence shown here is derived from an EMBL/GenBank/DDBJ whole genome shotgun (WGS) entry which is preliminary data.</text>
</comment>
<keyword evidence="9" id="KW-1185">Reference proteome</keyword>
<proteinExistence type="predicted"/>
<dbReference type="GO" id="GO:0015189">
    <property type="term" value="F:L-lysine transmembrane transporter activity"/>
    <property type="evidence" value="ECO:0007669"/>
    <property type="project" value="TreeGrafter"/>
</dbReference>
<dbReference type="Gene3D" id="1.20.1740.10">
    <property type="entry name" value="Amino acid/polyamine transporter I"/>
    <property type="match status" value="1"/>
</dbReference>
<dbReference type="PANTHER" id="PTHR45649:SF18">
    <property type="entry name" value="OS01G0945100 PROTEIN"/>
    <property type="match status" value="1"/>
</dbReference>
<feature type="signal peptide" evidence="7">
    <location>
        <begin position="1"/>
        <end position="30"/>
    </location>
</feature>
<dbReference type="OrthoDB" id="10054429at2759"/>
<dbReference type="GO" id="GO:0015180">
    <property type="term" value="F:L-alanine transmembrane transporter activity"/>
    <property type="evidence" value="ECO:0007669"/>
    <property type="project" value="TreeGrafter"/>
</dbReference>
<dbReference type="Pfam" id="PF13520">
    <property type="entry name" value="AA_permease_2"/>
    <property type="match status" value="1"/>
</dbReference>
<evidence type="ECO:0000256" key="3">
    <source>
        <dbReference type="ARBA" id="ARBA00022692"/>
    </source>
</evidence>
<keyword evidence="4 6" id="KW-1133">Transmembrane helix</keyword>
<dbReference type="Gramene" id="TVU00740">
    <property type="protein sequence ID" value="TVU00740"/>
    <property type="gene ID" value="EJB05_53823"/>
</dbReference>
<feature type="chain" id="PRO_5023836862" description="Amino acid permease/ SLC12A domain-containing protein" evidence="7">
    <location>
        <begin position="31"/>
        <end position="290"/>
    </location>
</feature>
<dbReference type="EMBL" id="RWGY01000549">
    <property type="protein sequence ID" value="TVU00740.1"/>
    <property type="molecule type" value="Genomic_DNA"/>
</dbReference>
<dbReference type="GO" id="GO:0015185">
    <property type="term" value="F:gamma-aminobutyric acid transmembrane transporter activity"/>
    <property type="evidence" value="ECO:0007669"/>
    <property type="project" value="TreeGrafter"/>
</dbReference>
<evidence type="ECO:0000256" key="2">
    <source>
        <dbReference type="ARBA" id="ARBA00022448"/>
    </source>
</evidence>
<sequence>MGLRYGGPASMTLGWLVVAAFNGCVALSTAEICSAYPTSGGLYYWSAKLAGKDWAPLASWVTGWFNIVGQLAATTSVDFSLAQLVQVTLLLGTGGANGGGGYMASKYVLLAIYGAILVLHGLINSLPVHWLSWVGQLGAFWNAAGVIVLLILIPTVATERASVEFVFTHFNTDNGMGIHNKVYILAVGLLVSQYTMLGYDTSAHMAEETKNADWNGPMGIITSRRRRARLPGSHRSSHLLGWCCMRNQQLLMARTQRFEGDARVRRNAAAAAAADVEWVGGGGSGFRRFG</sequence>
<evidence type="ECO:0000313" key="9">
    <source>
        <dbReference type="Proteomes" id="UP000324897"/>
    </source>
</evidence>
<keyword evidence="7" id="KW-0732">Signal</keyword>
<comment type="subcellular location">
    <subcellularLocation>
        <location evidence="1">Membrane</location>
        <topology evidence="1">Multi-pass membrane protein</topology>
    </subcellularLocation>
</comment>
<evidence type="ECO:0000256" key="7">
    <source>
        <dbReference type="SAM" id="SignalP"/>
    </source>
</evidence>
<evidence type="ECO:0000256" key="6">
    <source>
        <dbReference type="SAM" id="Phobius"/>
    </source>
</evidence>
<feature type="transmembrane region" description="Helical" evidence="6">
    <location>
        <begin position="139"/>
        <end position="157"/>
    </location>
</feature>
<gene>
    <name evidence="8" type="ORF">EJB05_53823</name>
</gene>
<keyword evidence="3 6" id="KW-0812">Transmembrane</keyword>
<accession>A0A5J9SP46</accession>
<protein>
    <recommendedName>
        <fullName evidence="10">Amino acid permease/ SLC12A domain-containing protein</fullName>
    </recommendedName>
</protein>
<evidence type="ECO:0000256" key="1">
    <source>
        <dbReference type="ARBA" id="ARBA00004141"/>
    </source>
</evidence>
<keyword evidence="2" id="KW-0813">Transport</keyword>
<dbReference type="InterPro" id="IPR002293">
    <property type="entry name" value="AA/rel_permease1"/>
</dbReference>
<dbReference type="GO" id="GO:0005313">
    <property type="term" value="F:L-glutamate transmembrane transporter activity"/>
    <property type="evidence" value="ECO:0007669"/>
    <property type="project" value="TreeGrafter"/>
</dbReference>
<dbReference type="AlphaFoldDB" id="A0A5J9SP46"/>
<organism evidence="8 9">
    <name type="scientific">Eragrostis curvula</name>
    <name type="common">weeping love grass</name>
    <dbReference type="NCBI Taxonomy" id="38414"/>
    <lineage>
        <taxon>Eukaryota</taxon>
        <taxon>Viridiplantae</taxon>
        <taxon>Streptophyta</taxon>
        <taxon>Embryophyta</taxon>
        <taxon>Tracheophyta</taxon>
        <taxon>Spermatophyta</taxon>
        <taxon>Magnoliopsida</taxon>
        <taxon>Liliopsida</taxon>
        <taxon>Poales</taxon>
        <taxon>Poaceae</taxon>
        <taxon>PACMAD clade</taxon>
        <taxon>Chloridoideae</taxon>
        <taxon>Eragrostideae</taxon>
        <taxon>Eragrostidinae</taxon>
        <taxon>Eragrostis</taxon>
    </lineage>
</organism>
<reference evidence="8 9" key="1">
    <citation type="journal article" date="2019" name="Sci. Rep.">
        <title>A high-quality genome of Eragrostis curvula grass provides insights into Poaceae evolution and supports new strategies to enhance forage quality.</title>
        <authorList>
            <person name="Carballo J."/>
            <person name="Santos B.A.C.M."/>
            <person name="Zappacosta D."/>
            <person name="Garbus I."/>
            <person name="Selva J.P."/>
            <person name="Gallo C.A."/>
            <person name="Diaz A."/>
            <person name="Albertini E."/>
            <person name="Caccamo M."/>
            <person name="Echenique V."/>
        </authorList>
    </citation>
    <scope>NUCLEOTIDE SEQUENCE [LARGE SCALE GENOMIC DNA]</scope>
    <source>
        <strain evidence="9">cv. Victoria</strain>
        <tissue evidence="8">Leaf</tissue>
    </source>
</reference>
<name>A0A5J9SP46_9POAL</name>
<keyword evidence="5 6" id="KW-0472">Membrane</keyword>
<dbReference type="PANTHER" id="PTHR45649">
    <property type="entry name" value="AMINO-ACID PERMEASE BAT1"/>
    <property type="match status" value="1"/>
</dbReference>
<dbReference type="Proteomes" id="UP000324897">
    <property type="component" value="Unassembled WGS sequence"/>
</dbReference>
<evidence type="ECO:0000313" key="8">
    <source>
        <dbReference type="EMBL" id="TVU00740.1"/>
    </source>
</evidence>